<name>E6PW64_9ZZZZ</name>
<evidence type="ECO:0000313" key="1">
    <source>
        <dbReference type="EMBL" id="CBH99171.1"/>
    </source>
</evidence>
<proteinExistence type="predicted"/>
<dbReference type="AlphaFoldDB" id="E6PW64"/>
<gene>
    <name evidence="1" type="ORF">CARN2_0350</name>
</gene>
<dbReference type="SUPFAM" id="SSF46955">
    <property type="entry name" value="Putative DNA-binding domain"/>
    <property type="match status" value="1"/>
</dbReference>
<organism evidence="1">
    <name type="scientific">mine drainage metagenome</name>
    <dbReference type="NCBI Taxonomy" id="410659"/>
    <lineage>
        <taxon>unclassified sequences</taxon>
        <taxon>metagenomes</taxon>
        <taxon>ecological metagenomes</taxon>
    </lineage>
</organism>
<comment type="caution">
    <text evidence="1">The sequence shown here is derived from an EMBL/GenBank/DDBJ whole genome shotgun (WGS) entry which is preliminary data.</text>
</comment>
<dbReference type="EMBL" id="CABM01000069">
    <property type="protein sequence ID" value="CBH99171.1"/>
    <property type="molecule type" value="Genomic_DNA"/>
</dbReference>
<dbReference type="InterPro" id="IPR009061">
    <property type="entry name" value="DNA-bd_dom_put_sf"/>
</dbReference>
<protein>
    <submittedName>
        <fullName evidence="1">Uncharacterized protein</fullName>
    </submittedName>
</protein>
<reference evidence="1" key="1">
    <citation type="submission" date="2009-10" db="EMBL/GenBank/DDBJ databases">
        <title>Diversity of trophic interactions inside an arsenic-rich microbial ecosystem.</title>
        <authorList>
            <person name="Bertin P.N."/>
            <person name="Heinrich-Salmeron A."/>
            <person name="Pelletier E."/>
            <person name="Goulhen-Chollet F."/>
            <person name="Arsene-Ploetze F."/>
            <person name="Gallien S."/>
            <person name="Calteau A."/>
            <person name="Vallenet D."/>
            <person name="Casiot C."/>
            <person name="Chane-Woon-Ming B."/>
            <person name="Giloteaux L."/>
            <person name="Barakat M."/>
            <person name="Bonnefoy V."/>
            <person name="Bruneel O."/>
            <person name="Chandler M."/>
            <person name="Cleiss J."/>
            <person name="Duran R."/>
            <person name="Elbaz-Poulichet F."/>
            <person name="Fonknechten N."/>
            <person name="Lauga B."/>
            <person name="Mornico D."/>
            <person name="Ortet P."/>
            <person name="Schaeffer C."/>
            <person name="Siguier P."/>
            <person name="Alexander Thil Smith A."/>
            <person name="Van Dorsselaer A."/>
            <person name="Weissenbach J."/>
            <person name="Medigue C."/>
            <person name="Le Paslier D."/>
        </authorList>
    </citation>
    <scope>NUCLEOTIDE SEQUENCE</scope>
</reference>
<sequence length="79" mass="8677">MTDKPHQRPARTTPAHGAQLRDALAKILPTPEAAQALGRKPQTLRRWACDGSGPIKPIRINGRLHWAVADLQKILNGEV</sequence>
<accession>E6PW64</accession>